<dbReference type="HOGENOM" id="CLU_003703_12_2_1"/>
<proteinExistence type="predicted"/>
<evidence type="ECO:0000313" key="4">
    <source>
        <dbReference type="Proteomes" id="UP000027265"/>
    </source>
</evidence>
<dbReference type="OrthoDB" id="3214502at2759"/>
<feature type="compositionally biased region" description="Acidic residues" evidence="1">
    <location>
        <begin position="60"/>
        <end position="77"/>
    </location>
</feature>
<feature type="non-terminal residue" evidence="3">
    <location>
        <position position="1"/>
    </location>
</feature>
<dbReference type="Proteomes" id="UP000027265">
    <property type="component" value="Unassembled WGS sequence"/>
</dbReference>
<dbReference type="PANTHER" id="PTHR33096">
    <property type="entry name" value="CXC2 DOMAIN-CONTAINING PROTEIN"/>
    <property type="match status" value="1"/>
</dbReference>
<gene>
    <name evidence="3" type="ORF">JAAARDRAFT_143447</name>
</gene>
<dbReference type="Pfam" id="PF18803">
    <property type="entry name" value="CxC2"/>
    <property type="match status" value="1"/>
</dbReference>
<protein>
    <recommendedName>
        <fullName evidence="2">CxC2-like cysteine cluster KDZ transposase-associated domain-containing protein</fullName>
    </recommendedName>
</protein>
<keyword evidence="4" id="KW-1185">Reference proteome</keyword>
<dbReference type="EMBL" id="KL197784">
    <property type="protein sequence ID" value="KDQ49439.1"/>
    <property type="molecule type" value="Genomic_DNA"/>
</dbReference>
<dbReference type="Pfam" id="PF18758">
    <property type="entry name" value="KDZ"/>
    <property type="match status" value="1"/>
</dbReference>
<evidence type="ECO:0000256" key="1">
    <source>
        <dbReference type="SAM" id="MobiDB-lite"/>
    </source>
</evidence>
<sequence>RCLNCLGRPVLCIECCMETHRVNPFHRVEQWTGDYFASAWLWQVGIGLHLGHHGDSCPVGEEEMWEDDEEEDEEDTTEDWHTVREPEKIIADSAELQRPQVMEGKGRTMSIVDVSGVHEMVVHFCSCLNRKTDFEQLLAMGIYPGSVKHPQTAFTMSVLDNFHVHNLECKINAREYYQTIRRTTRPAFPHLVQDRYREFMRVICQWHHLKVMKWNGFGHSPYRKVSPGDLALWCAACPQPGINLPDDWKEEEAKKPYLYTRMINLDGNMKAEQTAKKYVDVALTSGGGFLVADGPYKESLRASVEIKERATCNNHWAITLGNMSHKHLQVTGIRAAACARHGAFCPHSCVNFQKGEQQMNMDYALVQAFWRTMGGWGGLTRGISLYDINCQFAVNLLRQIAANHQHLSLAKGLKIIHGIGLFHIHGHQDSCAPRYSPNYIPGARQVDGEVIETLWSHLNWIASSCRTMGNNHRAETLDFHMNDNNWKKMLNIVLLLLKKYLKALDGVVMSAEGFDSISGGVSKQEIVEWTQAEQFAQEGRESDTASMDIYGPIVKDAPTKAELQIQLTEAEESGSGPIQGTASWILQGLRIQEVQ</sequence>
<evidence type="ECO:0000259" key="2">
    <source>
        <dbReference type="Pfam" id="PF18803"/>
    </source>
</evidence>
<dbReference type="AlphaFoldDB" id="A0A067P3Y6"/>
<dbReference type="InParanoid" id="A0A067P3Y6"/>
<dbReference type="InterPro" id="IPR040521">
    <property type="entry name" value="KDZ"/>
</dbReference>
<reference evidence="4" key="1">
    <citation type="journal article" date="2014" name="Proc. Natl. Acad. Sci. U.S.A.">
        <title>Extensive sampling of basidiomycete genomes demonstrates inadequacy of the white-rot/brown-rot paradigm for wood decay fungi.</title>
        <authorList>
            <person name="Riley R."/>
            <person name="Salamov A.A."/>
            <person name="Brown D.W."/>
            <person name="Nagy L.G."/>
            <person name="Floudas D."/>
            <person name="Held B.W."/>
            <person name="Levasseur A."/>
            <person name="Lombard V."/>
            <person name="Morin E."/>
            <person name="Otillar R."/>
            <person name="Lindquist E.A."/>
            <person name="Sun H."/>
            <person name="LaButti K.M."/>
            <person name="Schmutz J."/>
            <person name="Jabbour D."/>
            <person name="Luo H."/>
            <person name="Baker S.E."/>
            <person name="Pisabarro A.G."/>
            <person name="Walton J.D."/>
            <person name="Blanchette R.A."/>
            <person name="Henrissat B."/>
            <person name="Martin F."/>
            <person name="Cullen D."/>
            <person name="Hibbett D.S."/>
            <person name="Grigoriev I.V."/>
        </authorList>
    </citation>
    <scope>NUCLEOTIDE SEQUENCE [LARGE SCALE GENOMIC DNA]</scope>
    <source>
        <strain evidence="4">MUCL 33604</strain>
    </source>
</reference>
<evidence type="ECO:0000313" key="3">
    <source>
        <dbReference type="EMBL" id="KDQ49439.1"/>
    </source>
</evidence>
<feature type="domain" description="CxC2-like cysteine cluster KDZ transposase-associated" evidence="2">
    <location>
        <begin position="105"/>
        <end position="184"/>
    </location>
</feature>
<organism evidence="3 4">
    <name type="scientific">Jaapia argillacea MUCL 33604</name>
    <dbReference type="NCBI Taxonomy" id="933084"/>
    <lineage>
        <taxon>Eukaryota</taxon>
        <taxon>Fungi</taxon>
        <taxon>Dikarya</taxon>
        <taxon>Basidiomycota</taxon>
        <taxon>Agaricomycotina</taxon>
        <taxon>Agaricomycetes</taxon>
        <taxon>Agaricomycetidae</taxon>
        <taxon>Jaapiales</taxon>
        <taxon>Jaapiaceae</taxon>
        <taxon>Jaapia</taxon>
    </lineage>
</organism>
<name>A0A067P3Y6_9AGAM</name>
<dbReference type="InterPro" id="IPR041457">
    <property type="entry name" value="CxC2_KDZ-assoc"/>
</dbReference>
<dbReference type="PANTHER" id="PTHR33096:SF1">
    <property type="entry name" value="CXC1-LIKE CYSTEINE CLUSTER ASSOCIATED WITH KDZ TRANSPOSASES DOMAIN-CONTAINING PROTEIN"/>
    <property type="match status" value="1"/>
</dbReference>
<feature type="region of interest" description="Disordered" evidence="1">
    <location>
        <begin position="60"/>
        <end position="80"/>
    </location>
</feature>
<accession>A0A067P3Y6</accession>
<dbReference type="STRING" id="933084.A0A067P3Y6"/>